<evidence type="ECO:0000313" key="2">
    <source>
        <dbReference type="Proteomes" id="UP001527202"/>
    </source>
</evidence>
<proteinExistence type="predicted"/>
<gene>
    <name evidence="1" type="ORF">M5X16_14915</name>
</gene>
<dbReference type="Proteomes" id="UP001527202">
    <property type="component" value="Unassembled WGS sequence"/>
</dbReference>
<comment type="caution">
    <text evidence="1">The sequence shown here is derived from an EMBL/GenBank/DDBJ whole genome shotgun (WGS) entry which is preliminary data.</text>
</comment>
<reference evidence="1 2" key="1">
    <citation type="submission" date="2022-05" db="EMBL/GenBank/DDBJ databases">
        <title>Genome Sequencing of Bee-Associated Microbes.</title>
        <authorList>
            <person name="Dunlap C."/>
        </authorList>
    </citation>
    <scope>NUCLEOTIDE SEQUENCE [LARGE SCALE GENOMIC DNA]</scope>
    <source>
        <strain evidence="1 2">NRRL B-23120</strain>
    </source>
</reference>
<organism evidence="1 2">
    <name type="scientific">Paenibacillus chitinolyticus</name>
    <dbReference type="NCBI Taxonomy" id="79263"/>
    <lineage>
        <taxon>Bacteria</taxon>
        <taxon>Bacillati</taxon>
        <taxon>Bacillota</taxon>
        <taxon>Bacilli</taxon>
        <taxon>Bacillales</taxon>
        <taxon>Paenibacillaceae</taxon>
        <taxon>Paenibacillus</taxon>
    </lineage>
</organism>
<sequence>MKTRTPEIWLIKSDKAANTYMDEVYKESAFTGCHKGYTMVPQKNPSLLWT</sequence>
<dbReference type="RefSeq" id="WP_241688751.1">
    <property type="nucleotide sequence ID" value="NZ_CP026520.1"/>
</dbReference>
<evidence type="ECO:0000313" key="1">
    <source>
        <dbReference type="EMBL" id="MCY9597065.1"/>
    </source>
</evidence>
<dbReference type="GeneID" id="95379134"/>
<name>A0ABT4FEZ2_9BACL</name>
<accession>A0ABT4FEZ2</accession>
<keyword evidence="2" id="KW-1185">Reference proteome</keyword>
<protein>
    <submittedName>
        <fullName evidence="1">Uncharacterized protein</fullName>
    </submittedName>
</protein>
<dbReference type="EMBL" id="JAMDMJ010000016">
    <property type="protein sequence ID" value="MCY9597065.1"/>
    <property type="molecule type" value="Genomic_DNA"/>
</dbReference>